<keyword evidence="2 5" id="KW-0963">Cytoplasm</keyword>
<dbReference type="Pfam" id="PF00583">
    <property type="entry name" value="Acetyltransf_1"/>
    <property type="match status" value="1"/>
</dbReference>
<comment type="similarity">
    <text evidence="1 5">Belongs to the acetyltransferase family. RimI subfamily.</text>
</comment>
<dbReference type="InterPro" id="IPR050680">
    <property type="entry name" value="YpeA/RimI_acetyltransf"/>
</dbReference>
<dbReference type="RefSeq" id="WP_154543517.1">
    <property type="nucleotide sequence ID" value="NZ_VULO01000003.1"/>
</dbReference>
<dbReference type="CDD" id="cd04301">
    <property type="entry name" value="NAT_SF"/>
    <property type="match status" value="1"/>
</dbReference>
<protein>
    <recommendedName>
        <fullName evidence="5">[Ribosomal protein bS18]-alanine N-acetyltransferase</fullName>
        <ecNumber evidence="5">2.3.1.266</ecNumber>
    </recommendedName>
</protein>
<feature type="domain" description="N-acetyltransferase" evidence="6">
    <location>
        <begin position="6"/>
        <end position="147"/>
    </location>
</feature>
<gene>
    <name evidence="7" type="primary">rimI</name>
    <name evidence="7" type="ORF">FYJ24_03130</name>
</gene>
<keyword evidence="8" id="KW-1185">Reference proteome</keyword>
<evidence type="ECO:0000256" key="4">
    <source>
        <dbReference type="ARBA" id="ARBA00023315"/>
    </source>
</evidence>
<evidence type="ECO:0000256" key="2">
    <source>
        <dbReference type="ARBA" id="ARBA00022490"/>
    </source>
</evidence>
<dbReference type="EC" id="2.3.1.266" evidence="5"/>
<comment type="subcellular location">
    <subcellularLocation>
        <location evidence="5">Cytoplasm</location>
    </subcellularLocation>
</comment>
<dbReference type="Gene3D" id="3.40.630.30">
    <property type="match status" value="1"/>
</dbReference>
<keyword evidence="3 7" id="KW-0808">Transferase</keyword>
<organism evidence="7 8">
    <name type="scientific">Scrofimicrobium canadense</name>
    <dbReference type="NCBI Taxonomy" id="2652290"/>
    <lineage>
        <taxon>Bacteria</taxon>
        <taxon>Bacillati</taxon>
        <taxon>Actinomycetota</taxon>
        <taxon>Actinomycetes</taxon>
        <taxon>Actinomycetales</taxon>
        <taxon>Actinomycetaceae</taxon>
        <taxon>Scrofimicrobium</taxon>
    </lineage>
</organism>
<evidence type="ECO:0000259" key="6">
    <source>
        <dbReference type="PROSITE" id="PS51186"/>
    </source>
</evidence>
<evidence type="ECO:0000256" key="5">
    <source>
        <dbReference type="RuleBase" id="RU363094"/>
    </source>
</evidence>
<comment type="caution">
    <text evidence="7">The sequence shown here is derived from an EMBL/GenBank/DDBJ whole genome shotgun (WGS) entry which is preliminary data.</text>
</comment>
<dbReference type="AlphaFoldDB" id="A0A6N7W6A6"/>
<sequence length="154" mass="17101">MAHKEVDIRRLVDRDIDAVVTIEQEVFGAEAWSRELVAEEIASPWSFYCGAFVDEALVGYGGIKGDLEKDLMTLGVLSQCQGLGIGRQILRTLVMEAAGADIFLEVRASNTVAIALYSSFGFYPIGKIKDYYRQPREDAVSMKLSKDNDRLSKT</sequence>
<comment type="function">
    <text evidence="5">Acetylates the N-terminal alanine of ribosomal protein bS18.</text>
</comment>
<evidence type="ECO:0000313" key="7">
    <source>
        <dbReference type="EMBL" id="MSS83766.1"/>
    </source>
</evidence>
<name>A0A6N7W6A6_9ACTO</name>
<keyword evidence="4" id="KW-0012">Acyltransferase</keyword>
<dbReference type="PROSITE" id="PS51186">
    <property type="entry name" value="GNAT"/>
    <property type="match status" value="1"/>
</dbReference>
<accession>A0A6N7W6A6</accession>
<dbReference type="GO" id="GO:0008999">
    <property type="term" value="F:protein-N-terminal-alanine acetyltransferase activity"/>
    <property type="evidence" value="ECO:0007669"/>
    <property type="project" value="UniProtKB-EC"/>
</dbReference>
<dbReference type="PANTHER" id="PTHR43420">
    <property type="entry name" value="ACETYLTRANSFERASE"/>
    <property type="match status" value="1"/>
</dbReference>
<dbReference type="InterPro" id="IPR000182">
    <property type="entry name" value="GNAT_dom"/>
</dbReference>
<proteinExistence type="inferred from homology"/>
<reference evidence="7 8" key="1">
    <citation type="submission" date="2019-08" db="EMBL/GenBank/DDBJ databases">
        <title>In-depth cultivation of the pig gut microbiome towards novel bacterial diversity and tailored functional studies.</title>
        <authorList>
            <person name="Wylensek D."/>
            <person name="Hitch T.C.A."/>
            <person name="Clavel T."/>
        </authorList>
    </citation>
    <scope>NUCLEOTIDE SEQUENCE [LARGE SCALE GENOMIC DNA]</scope>
    <source>
        <strain evidence="7 8">WB03_NA08</strain>
    </source>
</reference>
<dbReference type="NCBIfam" id="TIGR01575">
    <property type="entry name" value="rimI"/>
    <property type="match status" value="1"/>
</dbReference>
<evidence type="ECO:0000256" key="1">
    <source>
        <dbReference type="ARBA" id="ARBA00005395"/>
    </source>
</evidence>
<evidence type="ECO:0000313" key="8">
    <source>
        <dbReference type="Proteomes" id="UP000470875"/>
    </source>
</evidence>
<evidence type="ECO:0000256" key="3">
    <source>
        <dbReference type="ARBA" id="ARBA00022679"/>
    </source>
</evidence>
<dbReference type="PANTHER" id="PTHR43420:SF12">
    <property type="entry name" value="N-ACETYLTRANSFERASE DOMAIN-CONTAINING PROTEIN"/>
    <property type="match status" value="1"/>
</dbReference>
<comment type="catalytic activity">
    <reaction evidence="5">
        <text>N-terminal L-alanyl-[ribosomal protein bS18] + acetyl-CoA = N-terminal N(alpha)-acetyl-L-alanyl-[ribosomal protein bS18] + CoA + H(+)</text>
        <dbReference type="Rhea" id="RHEA:43756"/>
        <dbReference type="Rhea" id="RHEA-COMP:10676"/>
        <dbReference type="Rhea" id="RHEA-COMP:10677"/>
        <dbReference type="ChEBI" id="CHEBI:15378"/>
        <dbReference type="ChEBI" id="CHEBI:57287"/>
        <dbReference type="ChEBI" id="CHEBI:57288"/>
        <dbReference type="ChEBI" id="CHEBI:64718"/>
        <dbReference type="ChEBI" id="CHEBI:83683"/>
        <dbReference type="EC" id="2.3.1.266"/>
    </reaction>
</comment>
<dbReference type="InterPro" id="IPR006464">
    <property type="entry name" value="AcTrfase_RimI/Ard1"/>
</dbReference>
<dbReference type="GO" id="GO:0005737">
    <property type="term" value="C:cytoplasm"/>
    <property type="evidence" value="ECO:0007669"/>
    <property type="project" value="UniProtKB-SubCell"/>
</dbReference>
<dbReference type="SUPFAM" id="SSF55729">
    <property type="entry name" value="Acyl-CoA N-acyltransferases (Nat)"/>
    <property type="match status" value="1"/>
</dbReference>
<dbReference type="InterPro" id="IPR016181">
    <property type="entry name" value="Acyl_CoA_acyltransferase"/>
</dbReference>
<dbReference type="Proteomes" id="UP000470875">
    <property type="component" value="Unassembled WGS sequence"/>
</dbReference>
<dbReference type="EMBL" id="VULO01000003">
    <property type="protein sequence ID" value="MSS83766.1"/>
    <property type="molecule type" value="Genomic_DNA"/>
</dbReference>